<accession>A0A9P6FKP0</accession>
<comment type="caution">
    <text evidence="2">The sequence shown here is derived from an EMBL/GenBank/DDBJ whole genome shotgun (WGS) entry which is preliminary data.</text>
</comment>
<evidence type="ECO:0000313" key="2">
    <source>
        <dbReference type="EMBL" id="KAF9573562.1"/>
    </source>
</evidence>
<feature type="region of interest" description="Disordered" evidence="1">
    <location>
        <begin position="189"/>
        <end position="236"/>
    </location>
</feature>
<sequence>VRFLVPSPRVESSLPIYTHVPIPTPAVLRTPARADAVPLAPAIRLHQASTESLDSPGGGAAQIKKGARFSDTDDLELELERQAAEAAAAAAAAEAEAINNGSEAKGQQNQLLRPTIPRSVSSSGVSTTKTTGAPNGTRSRSSSAASMIGDFAERIRTGTLFRKQSNNNLSERAQQGSVTTMAAAVTGAAATDVSAEPEAGIRIDVEPSAGTRPTYPTIVVSDDSEVRSTTPGPAGR</sequence>
<name>A0A9P6FKP0_9FUNG</name>
<feature type="compositionally biased region" description="Low complexity" evidence="1">
    <location>
        <begin position="119"/>
        <end position="132"/>
    </location>
</feature>
<feature type="non-terminal residue" evidence="2">
    <location>
        <position position="236"/>
    </location>
</feature>
<feature type="compositionally biased region" description="Polar residues" evidence="1">
    <location>
        <begin position="227"/>
        <end position="236"/>
    </location>
</feature>
<organism evidence="2 3">
    <name type="scientific">Lunasporangiospora selenospora</name>
    <dbReference type="NCBI Taxonomy" id="979761"/>
    <lineage>
        <taxon>Eukaryota</taxon>
        <taxon>Fungi</taxon>
        <taxon>Fungi incertae sedis</taxon>
        <taxon>Mucoromycota</taxon>
        <taxon>Mortierellomycotina</taxon>
        <taxon>Mortierellomycetes</taxon>
        <taxon>Mortierellales</taxon>
        <taxon>Mortierellaceae</taxon>
        <taxon>Lunasporangiospora</taxon>
    </lineage>
</organism>
<evidence type="ECO:0000256" key="1">
    <source>
        <dbReference type="SAM" id="MobiDB-lite"/>
    </source>
</evidence>
<gene>
    <name evidence="2" type="ORF">BGW38_008406</name>
</gene>
<protein>
    <submittedName>
        <fullName evidence="2">Uncharacterized protein</fullName>
    </submittedName>
</protein>
<feature type="compositionally biased region" description="Polar residues" evidence="1">
    <location>
        <begin position="133"/>
        <end position="145"/>
    </location>
</feature>
<proteinExistence type="predicted"/>
<feature type="compositionally biased region" description="Polar residues" evidence="1">
    <location>
        <begin position="101"/>
        <end position="112"/>
    </location>
</feature>
<dbReference type="EMBL" id="JAABOA010005789">
    <property type="protein sequence ID" value="KAF9573562.1"/>
    <property type="molecule type" value="Genomic_DNA"/>
</dbReference>
<feature type="region of interest" description="Disordered" evidence="1">
    <location>
        <begin position="101"/>
        <end position="145"/>
    </location>
</feature>
<evidence type="ECO:0000313" key="3">
    <source>
        <dbReference type="Proteomes" id="UP000780801"/>
    </source>
</evidence>
<dbReference type="OrthoDB" id="2387083at2759"/>
<dbReference type="Proteomes" id="UP000780801">
    <property type="component" value="Unassembled WGS sequence"/>
</dbReference>
<reference evidence="2" key="1">
    <citation type="journal article" date="2020" name="Fungal Divers.">
        <title>Resolving the Mortierellaceae phylogeny through synthesis of multi-gene phylogenetics and phylogenomics.</title>
        <authorList>
            <person name="Vandepol N."/>
            <person name="Liber J."/>
            <person name="Desiro A."/>
            <person name="Na H."/>
            <person name="Kennedy M."/>
            <person name="Barry K."/>
            <person name="Grigoriev I.V."/>
            <person name="Miller A.N."/>
            <person name="O'Donnell K."/>
            <person name="Stajich J.E."/>
            <person name="Bonito G."/>
        </authorList>
    </citation>
    <scope>NUCLEOTIDE SEQUENCE</scope>
    <source>
        <strain evidence="2">KOD1015</strain>
    </source>
</reference>
<keyword evidence="3" id="KW-1185">Reference proteome</keyword>
<dbReference type="AlphaFoldDB" id="A0A9P6FKP0"/>